<feature type="compositionally biased region" description="Low complexity" evidence="3">
    <location>
        <begin position="48"/>
        <end position="63"/>
    </location>
</feature>
<dbReference type="Pfam" id="PF01391">
    <property type="entry name" value="Collagen"/>
    <property type="match status" value="1"/>
</dbReference>
<feature type="region of interest" description="Disordered" evidence="3">
    <location>
        <begin position="95"/>
        <end position="137"/>
    </location>
</feature>
<organism evidence="4 5">
    <name type="scientific">Channa striata</name>
    <name type="common">Snakehead murrel</name>
    <name type="synonym">Ophicephalus striatus</name>
    <dbReference type="NCBI Taxonomy" id="64152"/>
    <lineage>
        <taxon>Eukaryota</taxon>
        <taxon>Metazoa</taxon>
        <taxon>Chordata</taxon>
        <taxon>Craniata</taxon>
        <taxon>Vertebrata</taxon>
        <taxon>Euteleostomi</taxon>
        <taxon>Actinopterygii</taxon>
        <taxon>Neopterygii</taxon>
        <taxon>Teleostei</taxon>
        <taxon>Neoteleostei</taxon>
        <taxon>Acanthomorphata</taxon>
        <taxon>Anabantaria</taxon>
        <taxon>Anabantiformes</taxon>
        <taxon>Channoidei</taxon>
        <taxon>Channidae</taxon>
        <taxon>Channa</taxon>
    </lineage>
</organism>
<feature type="region of interest" description="Disordered" evidence="3">
    <location>
        <begin position="42"/>
        <end position="73"/>
    </location>
</feature>
<feature type="compositionally biased region" description="Polar residues" evidence="3">
    <location>
        <begin position="106"/>
        <end position="123"/>
    </location>
</feature>
<proteinExistence type="predicted"/>
<feature type="compositionally biased region" description="Low complexity" evidence="3">
    <location>
        <begin position="421"/>
        <end position="431"/>
    </location>
</feature>
<gene>
    <name evidence="4" type="ORF">Q5P01_015697</name>
</gene>
<comment type="subcellular location">
    <subcellularLocation>
        <location evidence="1">Secreted</location>
        <location evidence="1">Extracellular space</location>
        <location evidence="1">Extracellular matrix</location>
    </subcellularLocation>
</comment>
<feature type="compositionally biased region" description="Gly residues" evidence="3">
    <location>
        <begin position="399"/>
        <end position="411"/>
    </location>
</feature>
<feature type="compositionally biased region" description="Pro residues" evidence="3">
    <location>
        <begin position="223"/>
        <end position="239"/>
    </location>
</feature>
<evidence type="ECO:0000313" key="5">
    <source>
        <dbReference type="Proteomes" id="UP001187415"/>
    </source>
</evidence>
<sequence>MTKTFVQAAATYHTPIKTTAAVELAPVTLITQNSTLKPIVQPHLGDQSHLSSLDPPPHSTTSLQPDDPNPPNLTRQAVLDLAYTAVTTTENVFAKWSESQGDGDVSENSTENKSSSGSLQTPHATPGLISKARQSQVMKDRLRNNSITSTRDSHSHFQQSHQLQDTRLRANGTTLYRENKVTSEQHDQDGSYDDVDVGGYDYGYEETDIFYDYEDGFHGPKGEPGPPGPPGPPGLPGPPGKRGARGLTGPHGNPGQPGPPGPKGSKGDPGLSPGQAPQGEKGDRGPPGLPGSKGFPGVTGPKGYPGPPGPPGEQGMPGPPGEVGAAGFPGRQGSAGPQGIPGPKGVRGFIGPPGIAGSLGLEGEKGPPGPVGKPGPKGRHGVGGDVGERGPPGPDGIEGPVGGTGIGGFPGLRGDPGPEGPRGLPGLGDLRAQQDKPACLD</sequence>
<feature type="compositionally biased region" description="Basic and acidic residues" evidence="3">
    <location>
        <begin position="178"/>
        <end position="189"/>
    </location>
</feature>
<comment type="caution">
    <text evidence="4">The sequence shown here is derived from an EMBL/GenBank/DDBJ whole genome shotgun (WGS) entry which is preliminary data.</text>
</comment>
<evidence type="ECO:0000256" key="2">
    <source>
        <dbReference type="ARBA" id="ARBA00022530"/>
    </source>
</evidence>
<feature type="region of interest" description="Disordered" evidence="3">
    <location>
        <begin position="213"/>
        <end position="441"/>
    </location>
</feature>
<feature type="compositionally biased region" description="Low complexity" evidence="3">
    <location>
        <begin position="245"/>
        <end position="254"/>
    </location>
</feature>
<evidence type="ECO:0000313" key="4">
    <source>
        <dbReference type="EMBL" id="KAK2835213.1"/>
    </source>
</evidence>
<dbReference type="AlphaFoldDB" id="A0AA88SKS9"/>
<protein>
    <submittedName>
        <fullName evidence="4">Uncharacterized protein</fullName>
    </submittedName>
</protein>
<dbReference type="EMBL" id="JAUPFM010000012">
    <property type="protein sequence ID" value="KAK2835213.1"/>
    <property type="molecule type" value="Genomic_DNA"/>
</dbReference>
<keyword evidence="2" id="KW-0272">Extracellular matrix</keyword>
<name>A0AA88SKS9_CHASR</name>
<dbReference type="InterPro" id="IPR050149">
    <property type="entry name" value="Collagen_superfamily"/>
</dbReference>
<dbReference type="GO" id="GO:0005615">
    <property type="term" value="C:extracellular space"/>
    <property type="evidence" value="ECO:0007669"/>
    <property type="project" value="TreeGrafter"/>
</dbReference>
<evidence type="ECO:0000256" key="3">
    <source>
        <dbReference type="SAM" id="MobiDB-lite"/>
    </source>
</evidence>
<keyword evidence="2" id="KW-0964">Secreted</keyword>
<accession>A0AA88SKS9</accession>
<reference evidence="4" key="1">
    <citation type="submission" date="2023-07" db="EMBL/GenBank/DDBJ databases">
        <title>Chromosome-level Genome Assembly of Striped Snakehead (Channa striata).</title>
        <authorList>
            <person name="Liu H."/>
        </authorList>
    </citation>
    <scope>NUCLEOTIDE SEQUENCE</scope>
    <source>
        <strain evidence="4">Gz</strain>
        <tissue evidence="4">Muscle</tissue>
    </source>
</reference>
<dbReference type="InterPro" id="IPR008160">
    <property type="entry name" value="Collagen"/>
</dbReference>
<dbReference type="GO" id="GO:0031012">
    <property type="term" value="C:extracellular matrix"/>
    <property type="evidence" value="ECO:0007669"/>
    <property type="project" value="TreeGrafter"/>
</dbReference>
<feature type="region of interest" description="Disordered" evidence="3">
    <location>
        <begin position="147"/>
        <end position="166"/>
    </location>
</feature>
<evidence type="ECO:0000256" key="1">
    <source>
        <dbReference type="ARBA" id="ARBA00004498"/>
    </source>
</evidence>
<keyword evidence="5" id="KW-1185">Reference proteome</keyword>
<feature type="region of interest" description="Disordered" evidence="3">
    <location>
        <begin position="178"/>
        <end position="201"/>
    </location>
</feature>
<dbReference type="Proteomes" id="UP001187415">
    <property type="component" value="Unassembled WGS sequence"/>
</dbReference>
<dbReference type="PANTHER" id="PTHR24023">
    <property type="entry name" value="COLLAGEN ALPHA"/>
    <property type="match status" value="1"/>
</dbReference>
<dbReference type="PANTHER" id="PTHR24023:SF1082">
    <property type="entry name" value="COLLAGEN TRIPLE HELIX REPEAT"/>
    <property type="match status" value="1"/>
</dbReference>